<evidence type="ECO:0008006" key="3">
    <source>
        <dbReference type="Google" id="ProtNLM"/>
    </source>
</evidence>
<sequence length="92" mass="10366">MKHIYVKKIFMSISIIILLGITSTGCTKFFTIGENKGYCEENGCDYSDAGLCANPYDVFENRHTIKNEPYKNINCSSCSGVIKNRINLEESK</sequence>
<dbReference type="PROSITE" id="PS51257">
    <property type="entry name" value="PROKAR_LIPOPROTEIN"/>
    <property type="match status" value="1"/>
</dbReference>
<comment type="caution">
    <text evidence="1">The sequence shown here is derived from an EMBL/GenBank/DDBJ whole genome shotgun (WGS) entry which is preliminary data.</text>
</comment>
<evidence type="ECO:0000313" key="1">
    <source>
        <dbReference type="EMBL" id="PCI30920.1"/>
    </source>
</evidence>
<gene>
    <name evidence="1" type="ORF">COB67_00250</name>
</gene>
<dbReference type="Proteomes" id="UP000218113">
    <property type="component" value="Unassembled WGS sequence"/>
</dbReference>
<organism evidence="1 2">
    <name type="scientific">SAR324 cluster bacterium</name>
    <dbReference type="NCBI Taxonomy" id="2024889"/>
    <lineage>
        <taxon>Bacteria</taxon>
        <taxon>Deltaproteobacteria</taxon>
        <taxon>SAR324 cluster</taxon>
    </lineage>
</organism>
<reference evidence="2" key="1">
    <citation type="submission" date="2017-08" db="EMBL/GenBank/DDBJ databases">
        <title>A dynamic microbial community with high functional redundancy inhabits the cold, oxic subseafloor aquifer.</title>
        <authorList>
            <person name="Tully B.J."/>
            <person name="Wheat C.G."/>
            <person name="Glazer B.T."/>
            <person name="Huber J.A."/>
        </authorList>
    </citation>
    <scope>NUCLEOTIDE SEQUENCE [LARGE SCALE GENOMIC DNA]</scope>
</reference>
<name>A0A2A4TBD4_9DELT</name>
<dbReference type="AlphaFoldDB" id="A0A2A4TBD4"/>
<evidence type="ECO:0000313" key="2">
    <source>
        <dbReference type="Proteomes" id="UP000218113"/>
    </source>
</evidence>
<protein>
    <recommendedName>
        <fullName evidence="3">Lipoprotein</fullName>
    </recommendedName>
</protein>
<accession>A0A2A4TBD4</accession>
<dbReference type="EMBL" id="NVSR01000001">
    <property type="protein sequence ID" value="PCI30920.1"/>
    <property type="molecule type" value="Genomic_DNA"/>
</dbReference>
<proteinExistence type="predicted"/>